<feature type="repeat" description="PPR" evidence="4">
    <location>
        <begin position="184"/>
        <end position="218"/>
    </location>
</feature>
<reference evidence="5" key="1">
    <citation type="submission" date="2020-03" db="EMBL/GenBank/DDBJ databases">
        <title>Castanea mollissima Vanexum genome sequencing.</title>
        <authorList>
            <person name="Staton M."/>
        </authorList>
    </citation>
    <scope>NUCLEOTIDE SEQUENCE</scope>
    <source>
        <tissue evidence="5">Leaf</tissue>
    </source>
</reference>
<dbReference type="PANTHER" id="PTHR47939:SF9">
    <property type="entry name" value="(WILD MALAYSIAN BANANA) HYPOTHETICAL PROTEIN"/>
    <property type="match status" value="1"/>
</dbReference>
<comment type="caution">
    <text evidence="5">The sequence shown here is derived from an EMBL/GenBank/DDBJ whole genome shotgun (WGS) entry which is preliminary data.</text>
</comment>
<accession>A0A8J4RMP8</accession>
<dbReference type="InterPro" id="IPR002885">
    <property type="entry name" value="PPR_rpt"/>
</dbReference>
<evidence type="ECO:0000313" key="5">
    <source>
        <dbReference type="EMBL" id="KAF3965198.1"/>
    </source>
</evidence>
<gene>
    <name evidence="5" type="ORF">CMV_010589</name>
</gene>
<dbReference type="FunFam" id="1.25.40.10:FF:001070">
    <property type="entry name" value="Pentatricopeptide repeat-containing protein At1g11630, mitochondrial"/>
    <property type="match status" value="1"/>
</dbReference>
<proteinExistence type="inferred from homology"/>
<dbReference type="NCBIfam" id="TIGR00756">
    <property type="entry name" value="PPR"/>
    <property type="match status" value="4"/>
</dbReference>
<keyword evidence="6" id="KW-1185">Reference proteome</keyword>
<sequence>MSLTTRLRHSLTYSHRVATQLHHFYSTSSILSQNSSTPLSSKSKTRSALSLLKSEQNPHKILEICHAASLSPESHLDRIAFSVAISKLSESNHFDTIRQFLDDLLTSRPDLKTERFASHAIVLYGQAKMIPQAIDTFKRIHDLGFPRTVKSLNALLFACLLAKDYKELNRVFIEFPKFYEIQPNLDTFNTVIKGFSESGSTSSGYSVLAEMERKSVKPNATTFGNLLAGFYKEEKFEDVGKVLKLMENHGVNRGIGTYNIRIQSLCKLKKSSEAKALMDGMLSRGMKPNSDTYSHLIHGFCKEGDLEEGKKLLKSMKSRGFQPSSDCYYSLVYFLCQGKDFDAALSIAKESMEKGWVPNFGTMKSLVEGLVGVSKVDEAREVIKQVKEKVTKNVEMWDEIEAGLPQ</sequence>
<feature type="repeat" description="PPR" evidence="4">
    <location>
        <begin position="254"/>
        <end position="288"/>
    </location>
</feature>
<dbReference type="Gene3D" id="1.25.40.10">
    <property type="entry name" value="Tetratricopeptide repeat domain"/>
    <property type="match status" value="2"/>
</dbReference>
<evidence type="ECO:0000256" key="3">
    <source>
        <dbReference type="ARBA" id="ARBA00022946"/>
    </source>
</evidence>
<dbReference type="EMBL" id="JRKL02001236">
    <property type="protein sequence ID" value="KAF3965198.1"/>
    <property type="molecule type" value="Genomic_DNA"/>
</dbReference>
<dbReference type="InterPro" id="IPR050667">
    <property type="entry name" value="PPR-containing_protein"/>
</dbReference>
<organism evidence="5 6">
    <name type="scientific">Castanea mollissima</name>
    <name type="common">Chinese chestnut</name>
    <dbReference type="NCBI Taxonomy" id="60419"/>
    <lineage>
        <taxon>Eukaryota</taxon>
        <taxon>Viridiplantae</taxon>
        <taxon>Streptophyta</taxon>
        <taxon>Embryophyta</taxon>
        <taxon>Tracheophyta</taxon>
        <taxon>Spermatophyta</taxon>
        <taxon>Magnoliopsida</taxon>
        <taxon>eudicotyledons</taxon>
        <taxon>Gunneridae</taxon>
        <taxon>Pentapetalae</taxon>
        <taxon>rosids</taxon>
        <taxon>fabids</taxon>
        <taxon>Fagales</taxon>
        <taxon>Fagaceae</taxon>
        <taxon>Castanea</taxon>
    </lineage>
</organism>
<evidence type="ECO:0000256" key="1">
    <source>
        <dbReference type="ARBA" id="ARBA00007626"/>
    </source>
</evidence>
<evidence type="ECO:0000256" key="4">
    <source>
        <dbReference type="PROSITE-ProRule" id="PRU00708"/>
    </source>
</evidence>
<evidence type="ECO:0000256" key="2">
    <source>
        <dbReference type="ARBA" id="ARBA00022737"/>
    </source>
</evidence>
<dbReference type="PANTHER" id="PTHR47939">
    <property type="entry name" value="MEMBRANE-ASSOCIATED SALT-INDUCIBLE PROTEIN-LIKE"/>
    <property type="match status" value="1"/>
</dbReference>
<dbReference type="InterPro" id="IPR011990">
    <property type="entry name" value="TPR-like_helical_dom_sf"/>
</dbReference>
<evidence type="ECO:0008006" key="7">
    <source>
        <dbReference type="Google" id="ProtNLM"/>
    </source>
</evidence>
<dbReference type="FunFam" id="1.25.40.10:FF:002935">
    <property type="entry name" value="Pentatricopeptide repeat-containing protein At1g61870, mitochondrial"/>
    <property type="match status" value="1"/>
</dbReference>
<dbReference type="Proteomes" id="UP000737018">
    <property type="component" value="Unassembled WGS sequence"/>
</dbReference>
<dbReference type="PROSITE" id="PS51375">
    <property type="entry name" value="PPR"/>
    <property type="match status" value="3"/>
</dbReference>
<protein>
    <recommendedName>
        <fullName evidence="7">Pentatricopeptide repeat-containing protein</fullName>
    </recommendedName>
</protein>
<keyword evidence="3" id="KW-0809">Transit peptide</keyword>
<keyword evidence="2" id="KW-0677">Repeat</keyword>
<dbReference type="OrthoDB" id="185373at2759"/>
<dbReference type="Pfam" id="PF13041">
    <property type="entry name" value="PPR_2"/>
    <property type="match status" value="2"/>
</dbReference>
<feature type="repeat" description="PPR" evidence="4">
    <location>
        <begin position="289"/>
        <end position="323"/>
    </location>
</feature>
<evidence type="ECO:0000313" key="6">
    <source>
        <dbReference type="Proteomes" id="UP000737018"/>
    </source>
</evidence>
<name>A0A8J4RMP8_9ROSI</name>
<comment type="similarity">
    <text evidence="1">Belongs to the PPR family. P subfamily.</text>
</comment>
<dbReference type="AlphaFoldDB" id="A0A8J4RMP8"/>